<proteinExistence type="predicted"/>
<keyword evidence="1" id="KW-0472">Membrane</keyword>
<feature type="transmembrane region" description="Helical" evidence="1">
    <location>
        <begin position="6"/>
        <end position="25"/>
    </location>
</feature>
<name>A0A553SRN5_NIACI</name>
<keyword evidence="1" id="KW-1133">Transmembrane helix</keyword>
<gene>
    <name evidence="2" type="ORF">CEQ21_01290</name>
</gene>
<dbReference type="RefSeq" id="WP_185763067.1">
    <property type="nucleotide sequence ID" value="NZ_RIBP01000001.1"/>
</dbReference>
<dbReference type="EMBL" id="RIBP01000001">
    <property type="protein sequence ID" value="TRZ39631.1"/>
    <property type="molecule type" value="Genomic_DNA"/>
</dbReference>
<reference evidence="3" key="1">
    <citation type="submission" date="2018-10" db="EMBL/GenBank/DDBJ databases">
        <title>FDA dAtabase for Regulatory Grade micrObial Sequences (FDA-ARGOS): Supporting development and validation of Infectious Disease Dx tests.</title>
        <authorList>
            <person name="Minogue T."/>
            <person name="Wolcott M."/>
            <person name="Wasieloski L."/>
            <person name="Aguilar W."/>
            <person name="Moore D."/>
            <person name="Tallon L."/>
            <person name="Sadzewicz L."/>
            <person name="Sengamalay N."/>
            <person name="Ott S."/>
            <person name="Godinez A."/>
            <person name="Nagaraj S."/>
            <person name="Vavikolanu K."/>
            <person name="Vyas G."/>
            <person name="Nadendla S."/>
            <person name="George J."/>
            <person name="Sichtig H."/>
        </authorList>
    </citation>
    <scope>NUCLEOTIDE SEQUENCE [LARGE SCALE GENOMIC DNA]</scope>
    <source>
        <strain evidence="3">FDAARGOS_343</strain>
    </source>
</reference>
<evidence type="ECO:0000313" key="3">
    <source>
        <dbReference type="Proteomes" id="UP000319837"/>
    </source>
</evidence>
<evidence type="ECO:0000313" key="2">
    <source>
        <dbReference type="EMBL" id="TRZ39631.1"/>
    </source>
</evidence>
<protein>
    <submittedName>
        <fullName evidence="2">Uncharacterized protein</fullName>
    </submittedName>
</protein>
<accession>A0A553SRN5</accession>
<comment type="caution">
    <text evidence="2">The sequence shown here is derived from an EMBL/GenBank/DDBJ whole genome shotgun (WGS) entry which is preliminary data.</text>
</comment>
<evidence type="ECO:0000256" key="1">
    <source>
        <dbReference type="SAM" id="Phobius"/>
    </source>
</evidence>
<dbReference type="Proteomes" id="UP000319837">
    <property type="component" value="Unassembled WGS sequence"/>
</dbReference>
<keyword evidence="1" id="KW-0812">Transmembrane</keyword>
<sequence>MKKFIILGSSIIVLGVISILLFVSFKNDGITVKVTNNTEQAMDDIFITYSNLKEDIKLPKVLPKGNVSLNFEPDVSESNLVLYYFNKDGKKQEEFIVGYFIRGYDGKVNVEINSIKDNGVLNMTY</sequence>
<dbReference type="AlphaFoldDB" id="A0A553SRN5"/>
<organism evidence="2 3">
    <name type="scientific">Niallia circulans</name>
    <name type="common">Bacillus circulans</name>
    <dbReference type="NCBI Taxonomy" id="1397"/>
    <lineage>
        <taxon>Bacteria</taxon>
        <taxon>Bacillati</taxon>
        <taxon>Bacillota</taxon>
        <taxon>Bacilli</taxon>
        <taxon>Bacillales</taxon>
        <taxon>Bacillaceae</taxon>
        <taxon>Niallia</taxon>
    </lineage>
</organism>